<dbReference type="EMBL" id="BART01030423">
    <property type="protein sequence ID" value="GAH17084.1"/>
    <property type="molecule type" value="Genomic_DNA"/>
</dbReference>
<gene>
    <name evidence="2" type="ORF">S01H4_53131</name>
</gene>
<feature type="compositionally biased region" description="Polar residues" evidence="1">
    <location>
        <begin position="29"/>
        <end position="39"/>
    </location>
</feature>
<feature type="region of interest" description="Disordered" evidence="1">
    <location>
        <begin position="29"/>
        <end position="52"/>
    </location>
</feature>
<sequence>LTYTKNLYPGPYEVKFNYIVPEISPEVVSNTMTSSGSRHTTPEEGSIGTSQSFKRTRITRHITWVPVVITKA</sequence>
<proteinExistence type="predicted"/>
<name>X1EIZ2_9ZZZZ</name>
<protein>
    <submittedName>
        <fullName evidence="2">Uncharacterized protein</fullName>
    </submittedName>
</protein>
<feature type="non-terminal residue" evidence="2">
    <location>
        <position position="1"/>
    </location>
</feature>
<comment type="caution">
    <text evidence="2">The sequence shown here is derived from an EMBL/GenBank/DDBJ whole genome shotgun (WGS) entry which is preliminary data.</text>
</comment>
<accession>X1EIZ2</accession>
<organism evidence="2">
    <name type="scientific">marine sediment metagenome</name>
    <dbReference type="NCBI Taxonomy" id="412755"/>
    <lineage>
        <taxon>unclassified sequences</taxon>
        <taxon>metagenomes</taxon>
        <taxon>ecological metagenomes</taxon>
    </lineage>
</organism>
<reference evidence="2" key="1">
    <citation type="journal article" date="2014" name="Front. Microbiol.">
        <title>High frequency of phylogenetically diverse reductive dehalogenase-homologous genes in deep subseafloor sedimentary metagenomes.</title>
        <authorList>
            <person name="Kawai M."/>
            <person name="Futagami T."/>
            <person name="Toyoda A."/>
            <person name="Takaki Y."/>
            <person name="Nishi S."/>
            <person name="Hori S."/>
            <person name="Arai W."/>
            <person name="Tsubouchi T."/>
            <person name="Morono Y."/>
            <person name="Uchiyama I."/>
            <person name="Ito T."/>
            <person name="Fujiyama A."/>
            <person name="Inagaki F."/>
            <person name="Takami H."/>
        </authorList>
    </citation>
    <scope>NUCLEOTIDE SEQUENCE</scope>
    <source>
        <strain evidence="2">Expedition CK06-06</strain>
    </source>
</reference>
<evidence type="ECO:0000256" key="1">
    <source>
        <dbReference type="SAM" id="MobiDB-lite"/>
    </source>
</evidence>
<dbReference type="AlphaFoldDB" id="X1EIZ2"/>
<evidence type="ECO:0000313" key="2">
    <source>
        <dbReference type="EMBL" id="GAH17084.1"/>
    </source>
</evidence>